<gene>
    <name evidence="9" type="ORF">NPE20_18705</name>
</gene>
<reference evidence="9 10" key="1">
    <citation type="submission" date="2022-07" db="EMBL/GenBank/DDBJ databases">
        <title>Mucilaginibacter sp. JC4.</title>
        <authorList>
            <person name="Le V."/>
            <person name="Ko S.-R."/>
            <person name="Ahn C.-Y."/>
            <person name="Oh H.-M."/>
        </authorList>
    </citation>
    <scope>NUCLEOTIDE SEQUENCE [LARGE SCALE GENOMIC DNA]</scope>
    <source>
        <strain evidence="9 10">JC4</strain>
    </source>
</reference>
<proteinExistence type="predicted"/>
<feature type="transmembrane region" description="Helical" evidence="6">
    <location>
        <begin position="735"/>
        <end position="763"/>
    </location>
</feature>
<sequence>MIKNHLKIAWRILLHQKVFSLINILGLAIGLVACLLIVQYISFELSYDNFQKNGAAIYRIKHQTYTEGNLTENLPKTYSAVGPALKAEFPNVREMTRVAKLEGQVSTQQPDGEITAFNERRLYMVDASFLKVFSFPMVKGAAAALNNPNSVVITESTAKKYFPNQDAVGKTIKIQQQISGTNITAAVTGICRDVPANSHLQFDFLVSQDLKAGDWLYPDFYTYVLLSPHTSQQAFEARLPAFMHKRISDGNPSSSFTLGKTNIGNIRLTLQPLKDIHLYSNLTQEISTGGNGKMVWYLGLIAALILLIAYINYINLSTAKVIERAKEVGIRKVLGSERIQLVTQFLFESMLINVFSIMVAVFVVIMSMPWFSALCGVQMQFILWKDPVFLIGFTGVVMAGILLSALYPALVLSNYKPVQILKGKFPNMGSNITLRKSLVVFQFAATITFMIGTLIVYRQVNFMKSSNQGMDMKQTLIVLAPQSVRADDAAAINYALKDSVFQTELLRNPRIQSATSSSSIPGQNIDYVMSYSRPSTGAGEKAVRLPTFEIGGKFIDQFKVKIIAGDNFKFDNFARRQPMMLNEAAVVSLGFKNAKDAVGKIIQTKNGRGRVFENEIVGVIKNFHQTSLKDAFTPIVFRQIDPSSITHYELKVNSADMAATIAQVQKTYKGVFTDAAFDYFFLDEFFDQQYKTEQNFGQVFSLFSGFAIFVACLGLFGLTLITISQRIKEIGIRKILGASITNILALIAKDFVGLIIIANVIALPLAYWGSYQWLQNYQFRIQFSVWFFVLPMLAVLLIALTTISFRALKAAVANPVKSLRAE</sequence>
<evidence type="ECO:0000259" key="8">
    <source>
        <dbReference type="Pfam" id="PF12704"/>
    </source>
</evidence>
<evidence type="ECO:0000256" key="3">
    <source>
        <dbReference type="ARBA" id="ARBA00022692"/>
    </source>
</evidence>
<dbReference type="PROSITE" id="PS51257">
    <property type="entry name" value="PROKAR_LIPOPROTEIN"/>
    <property type="match status" value="1"/>
</dbReference>
<feature type="domain" description="MacB-like periplasmic core" evidence="8">
    <location>
        <begin position="20"/>
        <end position="240"/>
    </location>
</feature>
<dbReference type="InterPro" id="IPR003838">
    <property type="entry name" value="ABC3_permease_C"/>
</dbReference>
<evidence type="ECO:0000256" key="4">
    <source>
        <dbReference type="ARBA" id="ARBA00022989"/>
    </source>
</evidence>
<keyword evidence="3 6" id="KW-0812">Transmembrane</keyword>
<dbReference type="Pfam" id="PF12704">
    <property type="entry name" value="MacB_PCD"/>
    <property type="match status" value="1"/>
</dbReference>
<evidence type="ECO:0000313" key="9">
    <source>
        <dbReference type="EMBL" id="MCQ6960016.1"/>
    </source>
</evidence>
<feature type="transmembrane region" description="Helical" evidence="6">
    <location>
        <begin position="438"/>
        <end position="457"/>
    </location>
</feature>
<feature type="domain" description="ABC3 transporter permease C-terminal" evidence="7">
    <location>
        <begin position="702"/>
        <end position="809"/>
    </location>
</feature>
<dbReference type="InterPro" id="IPR050250">
    <property type="entry name" value="Macrolide_Exporter_MacB"/>
</dbReference>
<keyword evidence="4 6" id="KW-1133">Transmembrane helix</keyword>
<dbReference type="Pfam" id="PF02687">
    <property type="entry name" value="FtsX"/>
    <property type="match status" value="2"/>
</dbReference>
<dbReference type="EMBL" id="JANHOH010000005">
    <property type="protein sequence ID" value="MCQ6960016.1"/>
    <property type="molecule type" value="Genomic_DNA"/>
</dbReference>
<keyword evidence="10" id="KW-1185">Reference proteome</keyword>
<keyword evidence="2" id="KW-1003">Cell membrane</keyword>
<evidence type="ECO:0000256" key="2">
    <source>
        <dbReference type="ARBA" id="ARBA00022475"/>
    </source>
</evidence>
<evidence type="ECO:0000256" key="5">
    <source>
        <dbReference type="ARBA" id="ARBA00023136"/>
    </source>
</evidence>
<feature type="transmembrane region" description="Helical" evidence="6">
    <location>
        <begin position="783"/>
        <end position="808"/>
    </location>
</feature>
<dbReference type="RefSeq" id="WP_256540205.1">
    <property type="nucleotide sequence ID" value="NZ_JANHOH010000005.1"/>
</dbReference>
<comment type="caution">
    <text evidence="9">The sequence shown here is derived from an EMBL/GenBank/DDBJ whole genome shotgun (WGS) entry which is preliminary data.</text>
</comment>
<feature type="transmembrane region" description="Helical" evidence="6">
    <location>
        <begin position="699"/>
        <end position="723"/>
    </location>
</feature>
<dbReference type="Proteomes" id="UP001204376">
    <property type="component" value="Unassembled WGS sequence"/>
</dbReference>
<organism evidence="9 10">
    <name type="scientific">Mucilaginibacter aquariorum</name>
    <dbReference type="NCBI Taxonomy" id="2967225"/>
    <lineage>
        <taxon>Bacteria</taxon>
        <taxon>Pseudomonadati</taxon>
        <taxon>Bacteroidota</taxon>
        <taxon>Sphingobacteriia</taxon>
        <taxon>Sphingobacteriales</taxon>
        <taxon>Sphingobacteriaceae</taxon>
        <taxon>Mucilaginibacter</taxon>
    </lineage>
</organism>
<dbReference type="InterPro" id="IPR025857">
    <property type="entry name" value="MacB_PCD"/>
</dbReference>
<evidence type="ECO:0000256" key="1">
    <source>
        <dbReference type="ARBA" id="ARBA00004651"/>
    </source>
</evidence>
<dbReference type="PANTHER" id="PTHR30572">
    <property type="entry name" value="MEMBRANE COMPONENT OF TRANSPORTER-RELATED"/>
    <property type="match status" value="1"/>
</dbReference>
<feature type="transmembrane region" description="Helical" evidence="6">
    <location>
        <begin position="21"/>
        <end position="43"/>
    </location>
</feature>
<evidence type="ECO:0000313" key="10">
    <source>
        <dbReference type="Proteomes" id="UP001204376"/>
    </source>
</evidence>
<feature type="domain" description="ABC3 transporter permease C-terminal" evidence="7">
    <location>
        <begin position="300"/>
        <end position="416"/>
    </location>
</feature>
<feature type="transmembrane region" description="Helical" evidence="6">
    <location>
        <begin position="388"/>
        <end position="412"/>
    </location>
</feature>
<feature type="transmembrane region" description="Helical" evidence="6">
    <location>
        <begin position="345"/>
        <end position="368"/>
    </location>
</feature>
<dbReference type="PANTHER" id="PTHR30572:SF18">
    <property type="entry name" value="ABC-TYPE MACROLIDE FAMILY EXPORT SYSTEM PERMEASE COMPONENT 2"/>
    <property type="match status" value="1"/>
</dbReference>
<keyword evidence="5 6" id="KW-0472">Membrane</keyword>
<comment type="subcellular location">
    <subcellularLocation>
        <location evidence="1">Cell membrane</location>
        <topology evidence="1">Multi-pass membrane protein</topology>
    </subcellularLocation>
</comment>
<evidence type="ECO:0000259" key="7">
    <source>
        <dbReference type="Pfam" id="PF02687"/>
    </source>
</evidence>
<feature type="transmembrane region" description="Helical" evidence="6">
    <location>
        <begin position="294"/>
        <end position="316"/>
    </location>
</feature>
<accession>A0ABT1T5V6</accession>
<protein>
    <submittedName>
        <fullName evidence="9">ABC transporter permease</fullName>
    </submittedName>
</protein>
<evidence type="ECO:0000256" key="6">
    <source>
        <dbReference type="SAM" id="Phobius"/>
    </source>
</evidence>
<name>A0ABT1T5V6_9SPHI</name>